<feature type="transmembrane region" description="Helical" evidence="2">
    <location>
        <begin position="202"/>
        <end position="222"/>
    </location>
</feature>
<feature type="transmembrane region" description="Helical" evidence="2">
    <location>
        <begin position="172"/>
        <end position="190"/>
    </location>
</feature>
<evidence type="ECO:0000313" key="3">
    <source>
        <dbReference type="EMBL" id="KAG8459788.1"/>
    </source>
</evidence>
<keyword evidence="2" id="KW-1133">Transmembrane helix</keyword>
<evidence type="ECO:0000256" key="2">
    <source>
        <dbReference type="SAM" id="Phobius"/>
    </source>
</evidence>
<dbReference type="EMBL" id="JAGTXO010000037">
    <property type="protein sequence ID" value="KAG8459788.1"/>
    <property type="molecule type" value="Genomic_DNA"/>
</dbReference>
<feature type="region of interest" description="Disordered" evidence="1">
    <location>
        <begin position="244"/>
        <end position="267"/>
    </location>
</feature>
<evidence type="ECO:0000256" key="1">
    <source>
        <dbReference type="SAM" id="MobiDB-lite"/>
    </source>
</evidence>
<feature type="transmembrane region" description="Helical" evidence="2">
    <location>
        <begin position="388"/>
        <end position="408"/>
    </location>
</feature>
<feature type="transmembrane region" description="Helical" evidence="2">
    <location>
        <begin position="40"/>
        <end position="60"/>
    </location>
</feature>
<keyword evidence="2" id="KW-0812">Transmembrane</keyword>
<organism evidence="3 4">
    <name type="scientific">Diacronema lutheri</name>
    <name type="common">Unicellular marine alga</name>
    <name type="synonym">Monochrysis lutheri</name>
    <dbReference type="NCBI Taxonomy" id="2081491"/>
    <lineage>
        <taxon>Eukaryota</taxon>
        <taxon>Haptista</taxon>
        <taxon>Haptophyta</taxon>
        <taxon>Pavlovophyceae</taxon>
        <taxon>Pavlovales</taxon>
        <taxon>Pavlovaceae</taxon>
        <taxon>Diacronema</taxon>
    </lineage>
</organism>
<gene>
    <name evidence="3" type="ORF">KFE25_014351</name>
</gene>
<keyword evidence="4" id="KW-1185">Reference proteome</keyword>
<feature type="transmembrane region" description="Helical" evidence="2">
    <location>
        <begin position="72"/>
        <end position="92"/>
    </location>
</feature>
<keyword evidence="2" id="KW-0472">Membrane</keyword>
<dbReference type="InterPro" id="IPR037185">
    <property type="entry name" value="EmrE-like"/>
</dbReference>
<evidence type="ECO:0000313" key="4">
    <source>
        <dbReference type="Proteomes" id="UP000751190"/>
    </source>
</evidence>
<dbReference type="OrthoDB" id="195482at2759"/>
<dbReference type="SUPFAM" id="SSF103481">
    <property type="entry name" value="Multidrug resistance efflux transporter EmrE"/>
    <property type="match status" value="1"/>
</dbReference>
<proteinExistence type="predicted"/>
<feature type="transmembrane region" description="Helical" evidence="2">
    <location>
        <begin position="329"/>
        <end position="351"/>
    </location>
</feature>
<reference evidence="3" key="1">
    <citation type="submission" date="2021-05" db="EMBL/GenBank/DDBJ databases">
        <title>The genome of the haptophyte Pavlova lutheri (Diacronema luteri, Pavlovales) - a model for lipid biosynthesis in eukaryotic algae.</title>
        <authorList>
            <person name="Hulatt C.J."/>
            <person name="Posewitz M.C."/>
        </authorList>
    </citation>
    <scope>NUCLEOTIDE SEQUENCE</scope>
    <source>
        <strain evidence="3">NIVA-4/92</strain>
    </source>
</reference>
<dbReference type="OMA" id="TLMCVGP"/>
<sequence length="410" mass="41576">MAAGVEMSSAGIGLAAALAAPALSALGCMLWDRHWAGSAFALNLFKCATASLLFAVTVGADGHSALARNARAVPLLCASSLLGIIVGDLAWLASMRLLGARRVILVDSLKPFLAAAFGGALGEGLTVKALGAMTLAVVGILAVALERTAGDAPSEDAPASAPARPRSAHAHGYALAITNVLFDVVGAVLTKRVAGALGPFEIGLVRFGFAALVMAAVALSMAMRRALRPRRTAIIRGLSEAADVRPADGPPSGCGGLPRADAQPPARGAEQHVETVLPLPELASEGAGGEDAGGERARAKRVDAGLLDAGEAAPIARWHELPRGMPAHAWLLVGVGVLLVTFLAVALGNVALFRLPLGLFLTLQSLGPIYALPIALCIKGEVASARAWAGSCAAVVGVALFCLETLAARH</sequence>
<protein>
    <recommendedName>
        <fullName evidence="5">EamA domain-containing protein</fullName>
    </recommendedName>
</protein>
<dbReference type="Proteomes" id="UP000751190">
    <property type="component" value="Unassembled WGS sequence"/>
</dbReference>
<accession>A0A8J6C9U8</accession>
<dbReference type="AlphaFoldDB" id="A0A8J6C9U8"/>
<name>A0A8J6C9U8_DIALT</name>
<evidence type="ECO:0008006" key="5">
    <source>
        <dbReference type="Google" id="ProtNLM"/>
    </source>
</evidence>
<comment type="caution">
    <text evidence="3">The sequence shown here is derived from an EMBL/GenBank/DDBJ whole genome shotgun (WGS) entry which is preliminary data.</text>
</comment>
<feature type="transmembrane region" description="Helical" evidence="2">
    <location>
        <begin position="357"/>
        <end position="376"/>
    </location>
</feature>